<dbReference type="AlphaFoldDB" id="A0A183K7I5"/>
<dbReference type="PANTHER" id="PTHR10738">
    <property type="entry name" value="PROTEIN ARGININE N-METHYLTRANSFERASE 5"/>
    <property type="match status" value="1"/>
</dbReference>
<dbReference type="GO" id="GO:0016274">
    <property type="term" value="F:protein-arginine N-methyltransferase activity"/>
    <property type="evidence" value="ECO:0007669"/>
    <property type="project" value="InterPro"/>
</dbReference>
<dbReference type="GO" id="GO:0006355">
    <property type="term" value="P:regulation of DNA-templated transcription"/>
    <property type="evidence" value="ECO:0007669"/>
    <property type="project" value="TreeGrafter"/>
</dbReference>
<evidence type="ECO:0000256" key="2">
    <source>
        <dbReference type="ARBA" id="ARBA00022679"/>
    </source>
</evidence>
<dbReference type="GO" id="GO:0032259">
    <property type="term" value="P:methylation"/>
    <property type="evidence" value="ECO:0007669"/>
    <property type="project" value="UniProtKB-KW"/>
</dbReference>
<dbReference type="Proteomes" id="UP000279833">
    <property type="component" value="Unassembled WGS sequence"/>
</dbReference>
<dbReference type="STRING" id="6186.A0A183K7I5"/>
<protein>
    <submittedName>
        <fullName evidence="9">Protein arginine N-methyltransferase 5</fullName>
    </submittedName>
</protein>
<keyword evidence="8" id="KW-1185">Reference proteome</keyword>
<reference evidence="9" key="1">
    <citation type="submission" date="2016-06" db="UniProtKB">
        <authorList>
            <consortium name="WormBaseParasite"/>
        </authorList>
    </citation>
    <scope>IDENTIFICATION</scope>
</reference>
<dbReference type="PROSITE" id="PS51678">
    <property type="entry name" value="SAM_MT_PRMT"/>
    <property type="match status" value="1"/>
</dbReference>
<dbReference type="Gene3D" id="2.70.160.11">
    <property type="entry name" value="Hnrnp arginine n-methyltransferase1"/>
    <property type="match status" value="1"/>
</dbReference>
<evidence type="ECO:0000313" key="7">
    <source>
        <dbReference type="EMBL" id="VDP42372.1"/>
    </source>
</evidence>
<keyword evidence="2 4" id="KW-0808">Transferase</keyword>
<proteinExistence type="predicted"/>
<evidence type="ECO:0000259" key="6">
    <source>
        <dbReference type="Pfam" id="PF17286"/>
    </source>
</evidence>
<organism evidence="9">
    <name type="scientific">Schistosoma curassoni</name>
    <dbReference type="NCBI Taxonomy" id="6186"/>
    <lineage>
        <taxon>Eukaryota</taxon>
        <taxon>Metazoa</taxon>
        <taxon>Spiralia</taxon>
        <taxon>Lophotrochozoa</taxon>
        <taxon>Platyhelminthes</taxon>
        <taxon>Trematoda</taxon>
        <taxon>Digenea</taxon>
        <taxon>Strigeidida</taxon>
        <taxon>Schistosomatoidea</taxon>
        <taxon>Schistosomatidae</taxon>
        <taxon>Schistosoma</taxon>
    </lineage>
</organism>
<evidence type="ECO:0000313" key="8">
    <source>
        <dbReference type="Proteomes" id="UP000279833"/>
    </source>
</evidence>
<dbReference type="GO" id="GO:0005634">
    <property type="term" value="C:nucleus"/>
    <property type="evidence" value="ECO:0007669"/>
    <property type="project" value="TreeGrafter"/>
</dbReference>
<dbReference type="Pfam" id="PF17286">
    <property type="entry name" value="PRMT5_C"/>
    <property type="match status" value="1"/>
</dbReference>
<dbReference type="PANTHER" id="PTHR10738:SF0">
    <property type="entry name" value="PROTEIN ARGININE N-METHYLTRANSFERASE 5"/>
    <property type="match status" value="1"/>
</dbReference>
<gene>
    <name evidence="7" type="ORF">SCUD_LOCUS10962</name>
</gene>
<evidence type="ECO:0000313" key="9">
    <source>
        <dbReference type="WBParaSite" id="SCUD_0001096201-mRNA-1"/>
    </source>
</evidence>
<dbReference type="EMBL" id="UZAK01034098">
    <property type="protein sequence ID" value="VDP42372.1"/>
    <property type="molecule type" value="Genomic_DNA"/>
</dbReference>
<evidence type="ECO:0000259" key="5">
    <source>
        <dbReference type="Pfam" id="PF05185"/>
    </source>
</evidence>
<feature type="domain" description="PRMT5 arginine-N-methyltransferase" evidence="5">
    <location>
        <begin position="1"/>
        <end position="45"/>
    </location>
</feature>
<dbReference type="InterPro" id="IPR029063">
    <property type="entry name" value="SAM-dependent_MTases_sf"/>
</dbReference>
<evidence type="ECO:0000256" key="3">
    <source>
        <dbReference type="ARBA" id="ARBA00022691"/>
    </source>
</evidence>
<evidence type="ECO:0000256" key="1">
    <source>
        <dbReference type="ARBA" id="ARBA00022603"/>
    </source>
</evidence>
<dbReference type="InterPro" id="IPR025799">
    <property type="entry name" value="Arg_MeTrfase"/>
</dbReference>
<dbReference type="GO" id="GO:0005829">
    <property type="term" value="C:cytosol"/>
    <property type="evidence" value="ECO:0007669"/>
    <property type="project" value="TreeGrafter"/>
</dbReference>
<accession>A0A183K7I5</accession>
<dbReference type="FunFam" id="2.70.160.11:FF:000003">
    <property type="entry name" value="Protein arginine N-methyltransferase 5"/>
    <property type="match status" value="1"/>
</dbReference>
<keyword evidence="3 4" id="KW-0949">S-adenosyl-L-methionine</keyword>
<dbReference type="InterPro" id="IPR035248">
    <property type="entry name" value="PRMT5_C"/>
</dbReference>
<name>A0A183K7I5_9TREM</name>
<dbReference type="WBParaSite" id="SCUD_0001096201-mRNA-1">
    <property type="protein sequence ID" value="SCUD_0001096201-mRNA-1"/>
    <property type="gene ID" value="SCUD_0001096201"/>
</dbReference>
<dbReference type="SUPFAM" id="SSF53335">
    <property type="entry name" value="S-adenosyl-L-methionine-dependent methyltransferases"/>
    <property type="match status" value="1"/>
</dbReference>
<keyword evidence="1 4" id="KW-0489">Methyltransferase</keyword>
<sequence>MRNLKTPEKADIFVSELLGSFGDNELSPECLDGAQPMLKDDGISIPCSYTSYVAPLQSLQIYNETRRSKDVTNRVGHSMETPYVVRLRNCQILSSPQPAFTFEHPKKESNQSNAREVCCSFNIQQDAVVHGIAGYFEAILYKDVTLSTHPDRHSPQMVSWFPLVFPFEYPIHVRSKDKITLYLWRNVSSRYVWYEWVLTEPRPTKIHNAAGHVYKIAL</sequence>
<evidence type="ECO:0000256" key="4">
    <source>
        <dbReference type="PROSITE-ProRule" id="PRU01015"/>
    </source>
</evidence>
<dbReference type="InterPro" id="IPR035075">
    <property type="entry name" value="PRMT5"/>
</dbReference>
<dbReference type="Pfam" id="PF05185">
    <property type="entry name" value="PRMT5"/>
    <property type="match status" value="1"/>
</dbReference>
<dbReference type="Gene3D" id="3.40.50.150">
    <property type="entry name" value="Vaccinia Virus protein VP39"/>
    <property type="match status" value="1"/>
</dbReference>
<reference evidence="7 8" key="2">
    <citation type="submission" date="2018-11" db="EMBL/GenBank/DDBJ databases">
        <authorList>
            <consortium name="Pathogen Informatics"/>
        </authorList>
    </citation>
    <scope>NUCLEOTIDE SEQUENCE [LARGE SCALE GENOMIC DNA]</scope>
    <source>
        <strain evidence="7">Dakar</strain>
        <strain evidence="8">Dakar, Senegal</strain>
    </source>
</reference>
<feature type="domain" description="PRMT5 oligomerisation" evidence="6">
    <location>
        <begin position="48"/>
        <end position="216"/>
    </location>
</feature>